<organism evidence="1 2">
    <name type="scientific">Candidatus Pullichristensenella stercorigallinarum</name>
    <dbReference type="NCBI Taxonomy" id="2840909"/>
    <lineage>
        <taxon>Bacteria</taxon>
        <taxon>Bacillati</taxon>
        <taxon>Bacillota</taxon>
        <taxon>Clostridia</taxon>
        <taxon>Candidatus Pullichristensenella</taxon>
    </lineage>
</organism>
<evidence type="ECO:0000313" key="2">
    <source>
        <dbReference type="Proteomes" id="UP000824260"/>
    </source>
</evidence>
<dbReference type="SUPFAM" id="SSF52096">
    <property type="entry name" value="ClpP/crotonase"/>
    <property type="match status" value="1"/>
</dbReference>
<reference evidence="1" key="1">
    <citation type="submission" date="2020-10" db="EMBL/GenBank/DDBJ databases">
        <authorList>
            <person name="Gilroy R."/>
        </authorList>
    </citation>
    <scope>NUCLEOTIDE SEQUENCE</scope>
    <source>
        <strain evidence="1">ChiSjej6B24-2974</strain>
    </source>
</reference>
<proteinExistence type="predicted"/>
<evidence type="ECO:0008006" key="3">
    <source>
        <dbReference type="Google" id="ProtNLM"/>
    </source>
</evidence>
<dbReference type="EMBL" id="DVFZ01000097">
    <property type="protein sequence ID" value="HIQ83378.1"/>
    <property type="molecule type" value="Genomic_DNA"/>
</dbReference>
<accession>A0A9D1CX73</accession>
<protein>
    <recommendedName>
        <fullName evidence="3">Tail specific protease domain-containing protein</fullName>
    </recommendedName>
</protein>
<dbReference type="Proteomes" id="UP000824260">
    <property type="component" value="Unassembled WGS sequence"/>
</dbReference>
<sequence length="259" mass="28020">PVISYDNETRLQTQLAANIADADALRYVGILDDASQAEVTFTDAEGAEHTATIEALVGEEMYTAQFAFLERQAVPAAEQPSAIYEHAGYGDALWIGYYSCAEDPEHPMADFVQEVEQAIADGSYTKVCVDLRYNGGGNSAVLEPLIDSLAALREEKGFDLYALIGESTFSSAVMNAAQLKTRAGAILVGRPTGGSANHYGELQSFELEHLPLTVYYSTKYFEMLPGYPAGSLEPDIKVERTLADYIAGTDCEMEAVLGE</sequence>
<reference evidence="1" key="2">
    <citation type="journal article" date="2021" name="PeerJ">
        <title>Extensive microbial diversity within the chicken gut microbiome revealed by metagenomics and culture.</title>
        <authorList>
            <person name="Gilroy R."/>
            <person name="Ravi A."/>
            <person name="Getino M."/>
            <person name="Pursley I."/>
            <person name="Horton D.L."/>
            <person name="Alikhan N.F."/>
            <person name="Baker D."/>
            <person name="Gharbi K."/>
            <person name="Hall N."/>
            <person name="Watson M."/>
            <person name="Adriaenssens E.M."/>
            <person name="Foster-Nyarko E."/>
            <person name="Jarju S."/>
            <person name="Secka A."/>
            <person name="Antonio M."/>
            <person name="Oren A."/>
            <person name="Chaudhuri R.R."/>
            <person name="La Ragione R."/>
            <person name="Hildebrand F."/>
            <person name="Pallen M.J."/>
        </authorList>
    </citation>
    <scope>NUCLEOTIDE SEQUENCE</scope>
    <source>
        <strain evidence="1">ChiSjej6B24-2974</strain>
    </source>
</reference>
<comment type="caution">
    <text evidence="1">The sequence shown here is derived from an EMBL/GenBank/DDBJ whole genome shotgun (WGS) entry which is preliminary data.</text>
</comment>
<dbReference type="Gene3D" id="3.90.226.10">
    <property type="entry name" value="2-enoyl-CoA Hydratase, Chain A, domain 1"/>
    <property type="match status" value="1"/>
</dbReference>
<name>A0A9D1CX73_9FIRM</name>
<feature type="non-terminal residue" evidence="1">
    <location>
        <position position="1"/>
    </location>
</feature>
<gene>
    <name evidence="1" type="ORF">IAA52_09800</name>
</gene>
<dbReference type="AlphaFoldDB" id="A0A9D1CX73"/>
<evidence type="ECO:0000313" key="1">
    <source>
        <dbReference type="EMBL" id="HIQ83378.1"/>
    </source>
</evidence>
<dbReference type="InterPro" id="IPR029045">
    <property type="entry name" value="ClpP/crotonase-like_dom_sf"/>
</dbReference>